<evidence type="ECO:0008006" key="4">
    <source>
        <dbReference type="Google" id="ProtNLM"/>
    </source>
</evidence>
<feature type="region of interest" description="Disordered" evidence="1">
    <location>
        <begin position="52"/>
        <end position="98"/>
    </location>
</feature>
<dbReference type="SUPFAM" id="SSF103196">
    <property type="entry name" value="Roadblock/LC7 domain"/>
    <property type="match status" value="1"/>
</dbReference>
<dbReference type="OMA" id="LCVVHDV"/>
<dbReference type="AlphaFoldDB" id="A0A0D1Z8F6"/>
<dbReference type="HOGENOM" id="CLU_1282965_0_0_1"/>
<dbReference type="Proteomes" id="UP000054302">
    <property type="component" value="Unassembled WGS sequence"/>
</dbReference>
<organism evidence="2 3">
    <name type="scientific">Exophiala mesophila</name>
    <name type="common">Black yeast-like fungus</name>
    <dbReference type="NCBI Taxonomy" id="212818"/>
    <lineage>
        <taxon>Eukaryota</taxon>
        <taxon>Fungi</taxon>
        <taxon>Dikarya</taxon>
        <taxon>Ascomycota</taxon>
        <taxon>Pezizomycotina</taxon>
        <taxon>Eurotiomycetes</taxon>
        <taxon>Chaetothyriomycetidae</taxon>
        <taxon>Chaetothyriales</taxon>
        <taxon>Herpotrichiellaceae</taxon>
        <taxon>Exophiala</taxon>
    </lineage>
</organism>
<feature type="compositionally biased region" description="Basic and acidic residues" evidence="1">
    <location>
        <begin position="80"/>
        <end position="96"/>
    </location>
</feature>
<dbReference type="STRING" id="212818.A0A0D1Z8F6"/>
<dbReference type="Gene3D" id="3.30.450.30">
    <property type="entry name" value="Dynein light chain 2a, cytoplasmic"/>
    <property type="match status" value="1"/>
</dbReference>
<accession>A0A0D1Z8F6</accession>
<evidence type="ECO:0000256" key="1">
    <source>
        <dbReference type="SAM" id="MobiDB-lite"/>
    </source>
</evidence>
<name>A0A0D1Z8F6_EXOME</name>
<evidence type="ECO:0000313" key="2">
    <source>
        <dbReference type="EMBL" id="KIV90992.1"/>
    </source>
</evidence>
<proteinExistence type="predicted"/>
<feature type="region of interest" description="Disordered" evidence="1">
    <location>
        <begin position="132"/>
        <end position="154"/>
    </location>
</feature>
<keyword evidence="3" id="KW-1185">Reference proteome</keyword>
<sequence length="199" mass="20922">MAQNDRGYPNVSSVDATLRALTDRPNVQSTLILSKRDGSIIRATGLIVSGKHSVPRAGQTSRWTSGPGPSVTQDSGAGEGGDHAADGQEQGEESKHQVTPAEVLASAIFQFAKNASTVGAVLGGISREADKTSGGIYGDGSASMQEVAGEDESHKVREDEVQLLRLRTKNQEIIIFPDPNYICCVVQRMGKVGSATDGK</sequence>
<protein>
    <recommendedName>
        <fullName evidence="4">Roadblock/LAMTOR2 domain-containing protein</fullName>
    </recommendedName>
</protein>
<dbReference type="VEuPathDB" id="FungiDB:PV10_05586"/>
<gene>
    <name evidence="2" type="ORF">PV10_05586</name>
</gene>
<dbReference type="PANTHER" id="PTHR10779">
    <property type="entry name" value="DYNEIN LIGHT CHAIN ROADBLOCK"/>
    <property type="match status" value="1"/>
</dbReference>
<dbReference type="GeneID" id="27323431"/>
<evidence type="ECO:0000313" key="3">
    <source>
        <dbReference type="Proteomes" id="UP000054302"/>
    </source>
</evidence>
<dbReference type="OrthoDB" id="9985637at2759"/>
<reference evidence="2 3" key="1">
    <citation type="submission" date="2015-01" db="EMBL/GenBank/DDBJ databases">
        <title>The Genome Sequence of Exophiala mesophila CBS40295.</title>
        <authorList>
            <consortium name="The Broad Institute Genomics Platform"/>
            <person name="Cuomo C."/>
            <person name="de Hoog S."/>
            <person name="Gorbushina A."/>
            <person name="Stielow B."/>
            <person name="Teixiera M."/>
            <person name="Abouelleil A."/>
            <person name="Chapman S.B."/>
            <person name="Priest M."/>
            <person name="Young S.K."/>
            <person name="Wortman J."/>
            <person name="Nusbaum C."/>
            <person name="Birren B."/>
        </authorList>
    </citation>
    <scope>NUCLEOTIDE SEQUENCE [LARGE SCALE GENOMIC DNA]</scope>
    <source>
        <strain evidence="2 3">CBS 40295</strain>
    </source>
</reference>
<dbReference type="EMBL" id="KN847523">
    <property type="protein sequence ID" value="KIV90992.1"/>
    <property type="molecule type" value="Genomic_DNA"/>
</dbReference>
<dbReference type="RefSeq" id="XP_016222566.1">
    <property type="nucleotide sequence ID" value="XM_016370273.1"/>
</dbReference>